<dbReference type="Proteomes" id="UP000821865">
    <property type="component" value="Chromosome 1"/>
</dbReference>
<keyword evidence="2" id="KW-1185">Reference proteome</keyword>
<proteinExistence type="predicted"/>
<sequence length="275" mass="30698">MSGITECIDWLPVVGGWLVKAWGYYAYVIVFCGSVVHDDVVRFAFIVGFHVLLALLLWSELATIVTPAPSVPAYFTLSELDLRLLQEARTEEQRKGFLEILGRQRGVLTRGLDGAVRYCEGADASSPTGRTTALTYKAFLLTNLYVILLCTYALFTAGSHFRQVPWNHWRVTGPAVQVATMVLVAVAFTVSVGSFFRFHVTLLTLNRTTLESLRSPLFVDKGDTFDIGCGNNFVEVFGRSRLLWLFPVFTSLGDGSRFNTKLHPHNREHFRPGAV</sequence>
<evidence type="ECO:0000313" key="2">
    <source>
        <dbReference type="Proteomes" id="UP000821865"/>
    </source>
</evidence>
<accession>A0ACB8DVC6</accession>
<name>A0ACB8DVC6_DERSI</name>
<reference evidence="1" key="1">
    <citation type="submission" date="2020-05" db="EMBL/GenBank/DDBJ databases">
        <title>Large-scale comparative analyses of tick genomes elucidate their genetic diversity and vector capacities.</title>
        <authorList>
            <person name="Jia N."/>
            <person name="Wang J."/>
            <person name="Shi W."/>
            <person name="Du L."/>
            <person name="Sun Y."/>
            <person name="Zhan W."/>
            <person name="Jiang J."/>
            <person name="Wang Q."/>
            <person name="Zhang B."/>
            <person name="Ji P."/>
            <person name="Sakyi L.B."/>
            <person name="Cui X."/>
            <person name="Yuan T."/>
            <person name="Jiang B."/>
            <person name="Yang W."/>
            <person name="Lam T.T.-Y."/>
            <person name="Chang Q."/>
            <person name="Ding S."/>
            <person name="Wang X."/>
            <person name="Zhu J."/>
            <person name="Ruan X."/>
            <person name="Zhao L."/>
            <person name="Wei J."/>
            <person name="Que T."/>
            <person name="Du C."/>
            <person name="Cheng J."/>
            <person name="Dai P."/>
            <person name="Han X."/>
            <person name="Huang E."/>
            <person name="Gao Y."/>
            <person name="Liu J."/>
            <person name="Shao H."/>
            <person name="Ye R."/>
            <person name="Li L."/>
            <person name="Wei W."/>
            <person name="Wang X."/>
            <person name="Wang C."/>
            <person name="Yang T."/>
            <person name="Huo Q."/>
            <person name="Li W."/>
            <person name="Guo W."/>
            <person name="Chen H."/>
            <person name="Zhou L."/>
            <person name="Ni X."/>
            <person name="Tian J."/>
            <person name="Zhou Y."/>
            <person name="Sheng Y."/>
            <person name="Liu T."/>
            <person name="Pan Y."/>
            <person name="Xia L."/>
            <person name="Li J."/>
            <person name="Zhao F."/>
            <person name="Cao W."/>
        </authorList>
    </citation>
    <scope>NUCLEOTIDE SEQUENCE</scope>
    <source>
        <strain evidence="1">Dsil-2018</strain>
    </source>
</reference>
<evidence type="ECO:0000313" key="1">
    <source>
        <dbReference type="EMBL" id="KAH7978355.1"/>
    </source>
</evidence>
<gene>
    <name evidence="1" type="ORF">HPB49_005269</name>
</gene>
<protein>
    <submittedName>
        <fullName evidence="1">Uncharacterized protein</fullName>
    </submittedName>
</protein>
<dbReference type="EMBL" id="CM023470">
    <property type="protein sequence ID" value="KAH7978355.1"/>
    <property type="molecule type" value="Genomic_DNA"/>
</dbReference>
<organism evidence="1 2">
    <name type="scientific">Dermacentor silvarum</name>
    <name type="common">Tick</name>
    <dbReference type="NCBI Taxonomy" id="543639"/>
    <lineage>
        <taxon>Eukaryota</taxon>
        <taxon>Metazoa</taxon>
        <taxon>Ecdysozoa</taxon>
        <taxon>Arthropoda</taxon>
        <taxon>Chelicerata</taxon>
        <taxon>Arachnida</taxon>
        <taxon>Acari</taxon>
        <taxon>Parasitiformes</taxon>
        <taxon>Ixodida</taxon>
        <taxon>Ixodoidea</taxon>
        <taxon>Ixodidae</taxon>
        <taxon>Rhipicephalinae</taxon>
        <taxon>Dermacentor</taxon>
    </lineage>
</organism>
<comment type="caution">
    <text evidence="1">The sequence shown here is derived from an EMBL/GenBank/DDBJ whole genome shotgun (WGS) entry which is preliminary data.</text>
</comment>